<dbReference type="Gene3D" id="3.80.10.10">
    <property type="entry name" value="Ribonuclease Inhibitor"/>
    <property type="match status" value="1"/>
</dbReference>
<dbReference type="InterPro" id="IPR032675">
    <property type="entry name" value="LRR_dom_sf"/>
</dbReference>
<accession>A0AAD7ZWU0</accession>
<gene>
    <name evidence="1" type="ORF">L9F63_018275</name>
</gene>
<comment type="caution">
    <text evidence="1">The sequence shown here is derived from an EMBL/GenBank/DDBJ whole genome shotgun (WGS) entry which is preliminary data.</text>
</comment>
<sequence length="343" mass="39193">MLRNKSLLESVSFTRVPNVATIIRQMCRSNGNLKHLAVKFCTNHNEVIPEDVFRNVLSSCPNLIVLNLKGTNFYTRRFCYELKLLRHLRSIDLRMNRFLSVQDVFAIAQSCTNIQELKLSQCNSKFTDQDAVSLFDSLKKTIRSLKLDLRSLGPPAVLAIFDCTKLTKLYLFCAYSLSGELFRSLAKQLTNLSHLKICNGCKLTCEDFCFVFTNYREQLKHLVHVDVSGCWRLEDSGLKAMADTCSVNLQYLSVKSCKLITGAGVEYTIARCPNILHLNLAHVDKLDELCLNKIPSALPRLRRLVLDKCSNRYQMLTALRESILDLEVKESLCEYSKQERAFL</sequence>
<dbReference type="GO" id="GO:0031146">
    <property type="term" value="P:SCF-dependent proteasomal ubiquitin-dependent protein catabolic process"/>
    <property type="evidence" value="ECO:0007669"/>
    <property type="project" value="TreeGrafter"/>
</dbReference>
<dbReference type="PANTHER" id="PTHR13318">
    <property type="entry name" value="PARTNER OF PAIRED, ISOFORM B-RELATED"/>
    <property type="match status" value="1"/>
</dbReference>
<proteinExistence type="predicted"/>
<evidence type="ECO:0000313" key="1">
    <source>
        <dbReference type="EMBL" id="KAJ9588349.1"/>
    </source>
</evidence>
<name>A0AAD7ZWU0_DIPPU</name>
<dbReference type="EMBL" id="JASPKZ010005686">
    <property type="protein sequence ID" value="KAJ9588349.1"/>
    <property type="molecule type" value="Genomic_DNA"/>
</dbReference>
<evidence type="ECO:0000313" key="2">
    <source>
        <dbReference type="Proteomes" id="UP001233999"/>
    </source>
</evidence>
<dbReference type="SMART" id="SM00367">
    <property type="entry name" value="LRR_CC"/>
    <property type="match status" value="5"/>
</dbReference>
<dbReference type="GO" id="GO:0019005">
    <property type="term" value="C:SCF ubiquitin ligase complex"/>
    <property type="evidence" value="ECO:0007669"/>
    <property type="project" value="TreeGrafter"/>
</dbReference>
<dbReference type="PANTHER" id="PTHR13318:SF190">
    <property type="entry name" value="PARTNER OF PAIRED, ISOFORM B"/>
    <property type="match status" value="1"/>
</dbReference>
<reference evidence="1" key="2">
    <citation type="submission" date="2023-05" db="EMBL/GenBank/DDBJ databases">
        <authorList>
            <person name="Fouks B."/>
        </authorList>
    </citation>
    <scope>NUCLEOTIDE SEQUENCE</scope>
    <source>
        <strain evidence="1">Stay&amp;Tobe</strain>
        <tissue evidence="1">Testes</tissue>
    </source>
</reference>
<keyword evidence="2" id="KW-1185">Reference proteome</keyword>
<protein>
    <submittedName>
        <fullName evidence="1">Uncharacterized protein</fullName>
    </submittedName>
</protein>
<reference evidence="1" key="1">
    <citation type="journal article" date="2023" name="IScience">
        <title>Live-bearing cockroach genome reveals convergent evolutionary mechanisms linked to viviparity in insects and beyond.</title>
        <authorList>
            <person name="Fouks B."/>
            <person name="Harrison M.C."/>
            <person name="Mikhailova A.A."/>
            <person name="Marchal E."/>
            <person name="English S."/>
            <person name="Carruthers M."/>
            <person name="Jennings E.C."/>
            <person name="Chiamaka E.L."/>
            <person name="Frigard R.A."/>
            <person name="Pippel M."/>
            <person name="Attardo G.M."/>
            <person name="Benoit J.B."/>
            <person name="Bornberg-Bauer E."/>
            <person name="Tobe S.S."/>
        </authorList>
    </citation>
    <scope>NUCLEOTIDE SEQUENCE</scope>
    <source>
        <strain evidence="1">Stay&amp;Tobe</strain>
    </source>
</reference>
<dbReference type="Pfam" id="PF13516">
    <property type="entry name" value="LRR_6"/>
    <property type="match status" value="1"/>
</dbReference>
<organism evidence="1 2">
    <name type="scientific">Diploptera punctata</name>
    <name type="common">Pacific beetle cockroach</name>
    <dbReference type="NCBI Taxonomy" id="6984"/>
    <lineage>
        <taxon>Eukaryota</taxon>
        <taxon>Metazoa</taxon>
        <taxon>Ecdysozoa</taxon>
        <taxon>Arthropoda</taxon>
        <taxon>Hexapoda</taxon>
        <taxon>Insecta</taxon>
        <taxon>Pterygota</taxon>
        <taxon>Neoptera</taxon>
        <taxon>Polyneoptera</taxon>
        <taxon>Dictyoptera</taxon>
        <taxon>Blattodea</taxon>
        <taxon>Blaberoidea</taxon>
        <taxon>Blaberidae</taxon>
        <taxon>Diplopterinae</taxon>
        <taxon>Diploptera</taxon>
    </lineage>
</organism>
<dbReference type="SUPFAM" id="SSF52047">
    <property type="entry name" value="RNI-like"/>
    <property type="match status" value="1"/>
</dbReference>
<dbReference type="InterPro" id="IPR001611">
    <property type="entry name" value="Leu-rich_rpt"/>
</dbReference>
<dbReference type="InterPro" id="IPR006553">
    <property type="entry name" value="Leu-rich_rpt_Cys-con_subtyp"/>
</dbReference>
<dbReference type="Proteomes" id="UP001233999">
    <property type="component" value="Unassembled WGS sequence"/>
</dbReference>
<dbReference type="AlphaFoldDB" id="A0AAD7ZWU0"/>